<feature type="region of interest" description="Disordered" evidence="1">
    <location>
        <begin position="90"/>
        <end position="111"/>
    </location>
</feature>
<evidence type="ECO:0000256" key="1">
    <source>
        <dbReference type="SAM" id="MobiDB-lite"/>
    </source>
</evidence>
<feature type="region of interest" description="Disordered" evidence="1">
    <location>
        <begin position="1"/>
        <end position="67"/>
    </location>
</feature>
<protein>
    <submittedName>
        <fullName evidence="2">Uncharacterized protein</fullName>
    </submittedName>
</protein>
<accession>A0A8E2EBV1</accession>
<gene>
    <name evidence="2" type="ORF">K432DRAFT_30381</name>
</gene>
<dbReference type="Proteomes" id="UP000250266">
    <property type="component" value="Unassembled WGS sequence"/>
</dbReference>
<name>A0A8E2EBV1_9PEZI</name>
<evidence type="ECO:0000313" key="3">
    <source>
        <dbReference type="Proteomes" id="UP000250266"/>
    </source>
</evidence>
<reference evidence="2 3" key="1">
    <citation type="journal article" date="2016" name="Nat. Commun.">
        <title>Ectomycorrhizal ecology is imprinted in the genome of the dominant symbiotic fungus Cenococcum geophilum.</title>
        <authorList>
            <consortium name="DOE Joint Genome Institute"/>
            <person name="Peter M."/>
            <person name="Kohler A."/>
            <person name="Ohm R.A."/>
            <person name="Kuo A."/>
            <person name="Krutzmann J."/>
            <person name="Morin E."/>
            <person name="Arend M."/>
            <person name="Barry K.W."/>
            <person name="Binder M."/>
            <person name="Choi C."/>
            <person name="Clum A."/>
            <person name="Copeland A."/>
            <person name="Grisel N."/>
            <person name="Haridas S."/>
            <person name="Kipfer T."/>
            <person name="LaButti K."/>
            <person name="Lindquist E."/>
            <person name="Lipzen A."/>
            <person name="Maire R."/>
            <person name="Meier B."/>
            <person name="Mihaltcheva S."/>
            <person name="Molinier V."/>
            <person name="Murat C."/>
            <person name="Poggeler S."/>
            <person name="Quandt C.A."/>
            <person name="Sperisen C."/>
            <person name="Tritt A."/>
            <person name="Tisserant E."/>
            <person name="Crous P.W."/>
            <person name="Henrissat B."/>
            <person name="Nehls U."/>
            <person name="Egli S."/>
            <person name="Spatafora J.W."/>
            <person name="Grigoriev I.V."/>
            <person name="Martin F.M."/>
        </authorList>
    </citation>
    <scope>NUCLEOTIDE SEQUENCE [LARGE SCALE GENOMIC DNA]</scope>
    <source>
        <strain evidence="2 3">CBS 459.81</strain>
    </source>
</reference>
<evidence type="ECO:0000313" key="2">
    <source>
        <dbReference type="EMBL" id="OCK80978.1"/>
    </source>
</evidence>
<organism evidence="2 3">
    <name type="scientific">Lepidopterella palustris CBS 459.81</name>
    <dbReference type="NCBI Taxonomy" id="1314670"/>
    <lineage>
        <taxon>Eukaryota</taxon>
        <taxon>Fungi</taxon>
        <taxon>Dikarya</taxon>
        <taxon>Ascomycota</taxon>
        <taxon>Pezizomycotina</taxon>
        <taxon>Dothideomycetes</taxon>
        <taxon>Pleosporomycetidae</taxon>
        <taxon>Mytilinidiales</taxon>
        <taxon>Argynnaceae</taxon>
        <taxon>Lepidopterella</taxon>
    </lineage>
</organism>
<feature type="compositionally biased region" description="Basic and acidic residues" evidence="1">
    <location>
        <begin position="96"/>
        <end position="106"/>
    </location>
</feature>
<sequence length="212" mass="23242">MRKENELLYRAKNTLPPRNQTFATTDALRTRYPSSTSPNSPSPPPHSPLNPFPNTPPTNSLPRTTLPQIPLDSHLLRNLYHLRIPTISKSKFPRGRRQEGRGRADQDEASDTGDLLACVRTTGHRWDMFCKVLDEEGDKKKKKGGGGGVRGGRVGAHSHCASDGAYAVSAAAELFSESNAMWGKALKRNIKAFFGRRVGNRAAVVAKISSLL</sequence>
<proteinExistence type="predicted"/>
<dbReference type="AlphaFoldDB" id="A0A8E2EBV1"/>
<keyword evidence="3" id="KW-1185">Reference proteome</keyword>
<dbReference type="EMBL" id="KV744938">
    <property type="protein sequence ID" value="OCK80978.1"/>
    <property type="molecule type" value="Genomic_DNA"/>
</dbReference>
<feature type="compositionally biased region" description="Pro residues" evidence="1">
    <location>
        <begin position="40"/>
        <end position="56"/>
    </location>
</feature>